<evidence type="ECO:0000313" key="5">
    <source>
        <dbReference type="Proteomes" id="UP000007384"/>
    </source>
</evidence>
<dbReference type="PANTHER" id="PTHR22916">
    <property type="entry name" value="GLYCOSYLTRANSFERASE"/>
    <property type="match status" value="1"/>
</dbReference>
<sequence length="349" mass="40280">MIYSERPLVSVVIPAYNVEKFIPKTLESVLRQTYENLEIIVVNDGSVDKTGVVVESILGNQNRFPYKVIHKKNEGVSVARNIGIENAKGKYIKFLDGDDWLVPDAIEVLVEACERNNCEIAFGGQDVVTPNGKFLYRYDETYVYEEGLKNAKKITKDFLLSRTHISLNSSIFLMDVIDTNQLRFTKGALFGEDNEFISKFLSFSSFAYVLNRAIASAVFRYSSTTKQPTLTCFHNVGSMKRLRRFFEIRNESEFVKILDEFVIPNAYAWTIGNLAFNGYPFTKWIRIGRRRNIREQVLKVKYRQNPTKMGRQLSFIRTTYALFPELTYMLLRLAGIIFKSKSRVEQMFG</sequence>
<gene>
    <name evidence="4" type="ordered locus">Ferpe_1859</name>
</gene>
<dbReference type="KEGG" id="fpe:Ferpe_1859"/>
<dbReference type="GO" id="GO:0016757">
    <property type="term" value="F:glycosyltransferase activity"/>
    <property type="evidence" value="ECO:0007669"/>
    <property type="project" value="UniProtKB-KW"/>
</dbReference>
<keyword evidence="1" id="KW-0328">Glycosyltransferase</keyword>
<name>H9UEG6_FERPD</name>
<dbReference type="AlphaFoldDB" id="H9UEG6"/>
<feature type="domain" description="Glycosyltransferase 2-like" evidence="3">
    <location>
        <begin position="10"/>
        <end position="153"/>
    </location>
</feature>
<dbReference type="Pfam" id="PF00535">
    <property type="entry name" value="Glycos_transf_2"/>
    <property type="match status" value="1"/>
</dbReference>
<protein>
    <submittedName>
        <fullName evidence="4">Glycosyl transferase</fullName>
    </submittedName>
</protein>
<dbReference type="PATRIC" id="fig|771875.3.peg.1883"/>
<dbReference type="HOGENOM" id="CLU_025996_25_1_0"/>
<organism evidence="4 5">
    <name type="scientific">Fervidobacterium pennivorans (strain DSM 9078 / Ven5)</name>
    <dbReference type="NCBI Taxonomy" id="771875"/>
    <lineage>
        <taxon>Bacteria</taxon>
        <taxon>Thermotogati</taxon>
        <taxon>Thermotogota</taxon>
        <taxon>Thermotogae</taxon>
        <taxon>Thermotogales</taxon>
        <taxon>Fervidobacteriaceae</taxon>
        <taxon>Fervidobacterium</taxon>
    </lineage>
</organism>
<dbReference type="Gene3D" id="3.90.550.10">
    <property type="entry name" value="Spore Coat Polysaccharide Biosynthesis Protein SpsA, Chain A"/>
    <property type="match status" value="1"/>
</dbReference>
<dbReference type="InterPro" id="IPR001173">
    <property type="entry name" value="Glyco_trans_2-like"/>
</dbReference>
<dbReference type="PANTHER" id="PTHR22916:SF51">
    <property type="entry name" value="GLYCOSYLTRANSFERASE EPSH-RELATED"/>
    <property type="match status" value="1"/>
</dbReference>
<dbReference type="Proteomes" id="UP000007384">
    <property type="component" value="Chromosome"/>
</dbReference>
<dbReference type="CDD" id="cd00761">
    <property type="entry name" value="Glyco_tranf_GTA_type"/>
    <property type="match status" value="1"/>
</dbReference>
<accession>H9UEG6</accession>
<dbReference type="eggNOG" id="COG0463">
    <property type="taxonomic scope" value="Bacteria"/>
</dbReference>
<dbReference type="EMBL" id="CP003260">
    <property type="protein sequence ID" value="AFG35909.1"/>
    <property type="molecule type" value="Genomic_DNA"/>
</dbReference>
<dbReference type="STRING" id="771875.Ferpe_1859"/>
<evidence type="ECO:0000256" key="1">
    <source>
        <dbReference type="ARBA" id="ARBA00022676"/>
    </source>
</evidence>
<evidence type="ECO:0000259" key="3">
    <source>
        <dbReference type="Pfam" id="PF00535"/>
    </source>
</evidence>
<evidence type="ECO:0000256" key="2">
    <source>
        <dbReference type="ARBA" id="ARBA00022679"/>
    </source>
</evidence>
<proteinExistence type="predicted"/>
<keyword evidence="2 4" id="KW-0808">Transferase</keyword>
<dbReference type="RefSeq" id="WP_014452336.1">
    <property type="nucleotide sequence ID" value="NC_017095.1"/>
</dbReference>
<keyword evidence="5" id="KW-1185">Reference proteome</keyword>
<evidence type="ECO:0000313" key="4">
    <source>
        <dbReference type="EMBL" id="AFG35909.1"/>
    </source>
</evidence>
<dbReference type="InterPro" id="IPR029044">
    <property type="entry name" value="Nucleotide-diphossugar_trans"/>
</dbReference>
<reference evidence="4" key="1">
    <citation type="submission" date="2012-03" db="EMBL/GenBank/DDBJ databases">
        <title>Complete sequence of Fervidobacterium pennivorans DSM 9078.</title>
        <authorList>
            <consortium name="US DOE Joint Genome Institute"/>
            <person name="Lucas S."/>
            <person name="Han J."/>
            <person name="Lapidus A."/>
            <person name="Cheng J.-F."/>
            <person name="Goodwin L."/>
            <person name="Pitluck S."/>
            <person name="Peters L."/>
            <person name="Ovchinnikova G."/>
            <person name="Lu M."/>
            <person name="Detter J.C."/>
            <person name="Han C."/>
            <person name="Tapia R."/>
            <person name="Land M."/>
            <person name="Hauser L."/>
            <person name="Kyrpides N."/>
            <person name="Ivanova N."/>
            <person name="Pagani I."/>
            <person name="Noll K.M."/>
            <person name="Woyke T."/>
        </authorList>
    </citation>
    <scope>NUCLEOTIDE SEQUENCE</scope>
    <source>
        <strain evidence="4">DSM 9078</strain>
    </source>
</reference>
<dbReference type="SUPFAM" id="SSF53448">
    <property type="entry name" value="Nucleotide-diphospho-sugar transferases"/>
    <property type="match status" value="1"/>
</dbReference>